<dbReference type="EMBL" id="HBKQ01033653">
    <property type="protein sequence ID" value="CAE2254306.1"/>
    <property type="molecule type" value="Transcribed_RNA"/>
</dbReference>
<keyword evidence="2" id="KW-0812">Transmembrane</keyword>
<accession>A0A7S4MYI6</accession>
<feature type="compositionally biased region" description="Basic residues" evidence="1">
    <location>
        <begin position="163"/>
        <end position="175"/>
    </location>
</feature>
<name>A0A7S4MYI6_9STRA</name>
<evidence type="ECO:0000313" key="3">
    <source>
        <dbReference type="EMBL" id="CAE2254306.1"/>
    </source>
</evidence>
<keyword evidence="2" id="KW-0472">Membrane</keyword>
<feature type="compositionally biased region" description="Polar residues" evidence="1">
    <location>
        <begin position="141"/>
        <end position="159"/>
    </location>
</feature>
<gene>
    <name evidence="3" type="ORF">OAUR00152_LOCUS23035</name>
</gene>
<protein>
    <recommendedName>
        <fullName evidence="4">Selenoprotein S</fullName>
    </recommendedName>
</protein>
<reference evidence="3" key="1">
    <citation type="submission" date="2021-01" db="EMBL/GenBank/DDBJ databases">
        <authorList>
            <person name="Corre E."/>
            <person name="Pelletier E."/>
            <person name="Niang G."/>
            <person name="Scheremetjew M."/>
            <person name="Finn R."/>
            <person name="Kale V."/>
            <person name="Holt S."/>
            <person name="Cochrane G."/>
            <person name="Meng A."/>
            <person name="Brown T."/>
            <person name="Cohen L."/>
        </authorList>
    </citation>
    <scope>NUCLEOTIDE SEQUENCE</scope>
    <source>
        <strain evidence="3">Isolate 1302-5</strain>
    </source>
</reference>
<evidence type="ECO:0000256" key="2">
    <source>
        <dbReference type="SAM" id="Phobius"/>
    </source>
</evidence>
<sequence>MSHEFRPYTPVVKVLGINVGATPLQTPAEYLLKFTKYLHQNAWSIVFLIAGGYILKTSVIVPYIEKYKKAQSHREATDPARVKVLKSDMLRIRAAQQEEHQRKSEEALEVEKKKRLEEMEKKRIKQPMEEKGGGGRRLDENTSSTRPGYNSTDPLSSNAGGHRPTRRNVNTRRVG</sequence>
<evidence type="ECO:0000256" key="1">
    <source>
        <dbReference type="SAM" id="MobiDB-lite"/>
    </source>
</evidence>
<feature type="region of interest" description="Disordered" evidence="1">
    <location>
        <begin position="94"/>
        <end position="175"/>
    </location>
</feature>
<proteinExistence type="predicted"/>
<keyword evidence="2" id="KW-1133">Transmembrane helix</keyword>
<feature type="transmembrane region" description="Helical" evidence="2">
    <location>
        <begin position="42"/>
        <end position="64"/>
    </location>
</feature>
<evidence type="ECO:0008006" key="4">
    <source>
        <dbReference type="Google" id="ProtNLM"/>
    </source>
</evidence>
<organism evidence="3">
    <name type="scientific">Odontella aurita</name>
    <dbReference type="NCBI Taxonomy" id="265563"/>
    <lineage>
        <taxon>Eukaryota</taxon>
        <taxon>Sar</taxon>
        <taxon>Stramenopiles</taxon>
        <taxon>Ochrophyta</taxon>
        <taxon>Bacillariophyta</taxon>
        <taxon>Mediophyceae</taxon>
        <taxon>Biddulphiophycidae</taxon>
        <taxon>Eupodiscales</taxon>
        <taxon>Odontellaceae</taxon>
        <taxon>Odontella</taxon>
    </lineage>
</organism>
<dbReference type="AlphaFoldDB" id="A0A7S4MYI6"/>
<feature type="compositionally biased region" description="Basic and acidic residues" evidence="1">
    <location>
        <begin position="94"/>
        <end position="140"/>
    </location>
</feature>